<dbReference type="Proteomes" id="UP000215453">
    <property type="component" value="Chromosome 2"/>
</dbReference>
<name>A0A1Y6L9L2_ZYMTR</name>
<evidence type="ECO:0000313" key="3">
    <source>
        <dbReference type="Proteomes" id="UP000215453"/>
    </source>
</evidence>
<gene>
    <name evidence="2" type="ORF">ZT1A5_G2583</name>
</gene>
<evidence type="ECO:0000256" key="1">
    <source>
        <dbReference type="SAM" id="MobiDB-lite"/>
    </source>
</evidence>
<protein>
    <submittedName>
        <fullName evidence="2">Uncharacterized protein</fullName>
    </submittedName>
</protein>
<organism evidence="2 3">
    <name type="scientific">Zymoseptoria tritici ST99CH_1A5</name>
    <dbReference type="NCBI Taxonomy" id="1276529"/>
    <lineage>
        <taxon>Eukaryota</taxon>
        <taxon>Fungi</taxon>
        <taxon>Dikarya</taxon>
        <taxon>Ascomycota</taxon>
        <taxon>Pezizomycotina</taxon>
        <taxon>Dothideomycetes</taxon>
        <taxon>Dothideomycetidae</taxon>
        <taxon>Mycosphaerellales</taxon>
        <taxon>Mycosphaerellaceae</taxon>
        <taxon>Zymoseptoria</taxon>
    </lineage>
</organism>
<feature type="compositionally biased region" description="Basic and acidic residues" evidence="1">
    <location>
        <begin position="318"/>
        <end position="330"/>
    </location>
</feature>
<accession>A0A1Y6L9L2</accession>
<dbReference type="PANTHER" id="PTHR38790">
    <property type="entry name" value="2EXR DOMAIN-CONTAINING PROTEIN-RELATED"/>
    <property type="match status" value="1"/>
</dbReference>
<proteinExistence type="predicted"/>
<dbReference type="PANTHER" id="PTHR38790:SF4">
    <property type="entry name" value="2EXR DOMAIN-CONTAINING PROTEIN"/>
    <property type="match status" value="1"/>
</dbReference>
<sequence length="344" mass="39195">MAPTKKNRAASQRNVLNTLSTFNSKQAITDRNSNESALLRLAPELRNRIAEFVLQPGSIHVYPTESGKPSFQVAICRHGVPEPEFFADSKLRDSEIIEDHDDRHSLCIGQESFADVPREVSTLKSGFGYYQKPRIETPERPSLALLQTCRQLNLEMRLLPFTGNNFVFATDTSSTFKAFMPKLTRPQRRAIRSISIITDSCWPARNEFSSTLLPELTSVESLTVRIRNNVGQRWRGQDITAFKALEDLARLPLRSVSVVYWNVFGEQEELQADRTAQELRTFLLRDWADISAERKQADRDAKLAVQQRETMEILRKATEQGRKLRSEKSKNLVGGKFTPRLAGR</sequence>
<dbReference type="AlphaFoldDB" id="A0A1Y6L9L2"/>
<evidence type="ECO:0000313" key="2">
    <source>
        <dbReference type="EMBL" id="SMY21146.1"/>
    </source>
</evidence>
<reference evidence="2 3" key="1">
    <citation type="submission" date="2016-10" db="EMBL/GenBank/DDBJ databases">
        <authorList>
            <person name="Varghese N."/>
        </authorList>
    </citation>
    <scope>NUCLEOTIDE SEQUENCE [LARGE SCALE GENOMIC DNA]</scope>
</reference>
<feature type="region of interest" description="Disordered" evidence="1">
    <location>
        <begin position="318"/>
        <end position="344"/>
    </location>
</feature>
<dbReference type="EMBL" id="LT882677">
    <property type="protein sequence ID" value="SMY21146.1"/>
    <property type="molecule type" value="Genomic_DNA"/>
</dbReference>